<feature type="domain" description="Nephrocystin 3-like N-terminal" evidence="2">
    <location>
        <begin position="272"/>
        <end position="438"/>
    </location>
</feature>
<dbReference type="InterPro" id="IPR056693">
    <property type="entry name" value="DUF7791"/>
</dbReference>
<evidence type="ECO:0000259" key="3">
    <source>
        <dbReference type="Pfam" id="PF25053"/>
    </source>
</evidence>
<dbReference type="SUPFAM" id="SSF52540">
    <property type="entry name" value="P-loop containing nucleoside triphosphate hydrolases"/>
    <property type="match status" value="1"/>
</dbReference>
<sequence length="924" mass="106574">MDPLTAVGLASNVVQFVDFACKVTTEGVKIYRGAGKKGEWDEHDTLESLTESLQEHNKALQGSINGQHQPQSTLSQTDRELLRMCEECQSMTVRFLSALRRLRSSRVTVWSSFTDALKTVWSEGDISKMRQTLESYRQQITLYLLASVRDEIRSFQLRQVSRDQDLLVSVKDTRVAVETFFDNVARQQLWQEEITRAIHDDYAKKPPRAASAALPAVQMQRQLTEKDTKQFHDDLLQWICFSELDYRYEKITEAYEETFEWVFRPPPKDTWSDYTKWLENPNEPLYWITGKPAAGKSTLMKFIFNDKRTYRHLEQWAQGKTLIVSAFYFWNSGSAIQMSEEGMARTLLYETIRQAPELWSTLFPHKMEEYVVFGSPWRQPPTWNEIMKAFRLLVEGAGDYKLFFFIDGLDEFGASHEKLVTLINSLVSPHVKTCVSSRPWNVFEDGFQQRPSLRLEDITYQDIRHFVSSRFAKNRGFCQRRLLDERYADKLIDNITKKASGVFLWVTLVTDSLLDGLSDGERLEELQERLDALPADLETLFWKVLTRLDAKHLVHTSEFLQILRASLLPLNLLTLSFADEPNPDVALKYRIGVIPPQEANARAQIVSRRLNACCKGLIESKPTPGRPLYEAKIGFLHRTVKDYVERVDVWPKFLEMTNKTFNPYTRLFASTIVTLKMSSNDIFENYSGSVFWEIVECGLTYAVNADRTCAQNLQPRFLDELDKAANHLSLTRDDFGRTFVDKFAHTFHLPVTHWTGTRSSTFLCKSFFHLALQYGLKHYLEFCLEGEETLKPKPETLTHGLFVALLHDRDDSLYLTDDYIDPDDRISLLLKHGANPNAKFEDILLHFGGQPGAFSPWEVLLQQEERQNDIIALSFLDSGADPNIVKRNAGSLVYKRAKRLSRHKSSGWRLSFGSVLRSKKHQSG</sequence>
<evidence type="ECO:0000256" key="1">
    <source>
        <dbReference type="ARBA" id="ARBA00022737"/>
    </source>
</evidence>
<organism evidence="4 5">
    <name type="scientific">Periconia macrospinosa</name>
    <dbReference type="NCBI Taxonomy" id="97972"/>
    <lineage>
        <taxon>Eukaryota</taxon>
        <taxon>Fungi</taxon>
        <taxon>Dikarya</taxon>
        <taxon>Ascomycota</taxon>
        <taxon>Pezizomycotina</taxon>
        <taxon>Dothideomycetes</taxon>
        <taxon>Pleosporomycetidae</taxon>
        <taxon>Pleosporales</taxon>
        <taxon>Massarineae</taxon>
        <taxon>Periconiaceae</taxon>
        <taxon>Periconia</taxon>
    </lineage>
</organism>
<dbReference type="Proteomes" id="UP000244855">
    <property type="component" value="Unassembled WGS sequence"/>
</dbReference>
<dbReference type="Gene3D" id="3.40.50.300">
    <property type="entry name" value="P-loop containing nucleotide triphosphate hydrolases"/>
    <property type="match status" value="1"/>
</dbReference>
<dbReference type="EMBL" id="KZ805392">
    <property type="protein sequence ID" value="PVH99430.1"/>
    <property type="molecule type" value="Genomic_DNA"/>
</dbReference>
<dbReference type="Pfam" id="PF25053">
    <property type="entry name" value="DUF7791"/>
    <property type="match status" value="1"/>
</dbReference>
<feature type="domain" description="DUF7791" evidence="3">
    <location>
        <begin position="549"/>
        <end position="680"/>
    </location>
</feature>
<dbReference type="STRING" id="97972.A0A2V1DMW0"/>
<accession>A0A2V1DMW0</accession>
<dbReference type="AlphaFoldDB" id="A0A2V1DMW0"/>
<dbReference type="Pfam" id="PF24883">
    <property type="entry name" value="NPHP3_N"/>
    <property type="match status" value="1"/>
</dbReference>
<dbReference type="PANTHER" id="PTHR10039:SF5">
    <property type="entry name" value="NACHT DOMAIN-CONTAINING PROTEIN"/>
    <property type="match status" value="1"/>
</dbReference>
<evidence type="ECO:0000259" key="2">
    <source>
        <dbReference type="Pfam" id="PF24883"/>
    </source>
</evidence>
<name>A0A2V1DMW0_9PLEO</name>
<protein>
    <submittedName>
        <fullName evidence="4">Uncharacterized protein</fullName>
    </submittedName>
</protein>
<keyword evidence="1" id="KW-0677">Repeat</keyword>
<evidence type="ECO:0000313" key="5">
    <source>
        <dbReference type="Proteomes" id="UP000244855"/>
    </source>
</evidence>
<reference evidence="4 5" key="1">
    <citation type="journal article" date="2018" name="Sci. Rep.">
        <title>Comparative genomics provides insights into the lifestyle and reveals functional heterogeneity of dark septate endophytic fungi.</title>
        <authorList>
            <person name="Knapp D.G."/>
            <person name="Nemeth J.B."/>
            <person name="Barry K."/>
            <person name="Hainaut M."/>
            <person name="Henrissat B."/>
            <person name="Johnson J."/>
            <person name="Kuo A."/>
            <person name="Lim J.H.P."/>
            <person name="Lipzen A."/>
            <person name="Nolan M."/>
            <person name="Ohm R.A."/>
            <person name="Tamas L."/>
            <person name="Grigoriev I.V."/>
            <person name="Spatafora J.W."/>
            <person name="Nagy L.G."/>
            <person name="Kovacs G.M."/>
        </authorList>
    </citation>
    <scope>NUCLEOTIDE SEQUENCE [LARGE SCALE GENOMIC DNA]</scope>
    <source>
        <strain evidence="4 5">DSE2036</strain>
    </source>
</reference>
<evidence type="ECO:0000313" key="4">
    <source>
        <dbReference type="EMBL" id="PVH99430.1"/>
    </source>
</evidence>
<gene>
    <name evidence="4" type="ORF">DM02DRAFT_629355</name>
</gene>
<dbReference type="PANTHER" id="PTHR10039">
    <property type="entry name" value="AMELOGENIN"/>
    <property type="match status" value="1"/>
</dbReference>
<keyword evidence="5" id="KW-1185">Reference proteome</keyword>
<dbReference type="OrthoDB" id="443402at2759"/>
<proteinExistence type="predicted"/>
<dbReference type="InterPro" id="IPR027417">
    <property type="entry name" value="P-loop_NTPase"/>
</dbReference>
<dbReference type="InterPro" id="IPR056884">
    <property type="entry name" value="NPHP3-like_N"/>
</dbReference>